<dbReference type="Proteomes" id="UP000056453">
    <property type="component" value="Unassembled WGS sequence"/>
</dbReference>
<gene>
    <name evidence="1" type="ORF">WJ96_05125</name>
</gene>
<organism evidence="1 2">
    <name type="scientific">Burkholderia ubonensis</name>
    <dbReference type="NCBI Taxonomy" id="101571"/>
    <lineage>
        <taxon>Bacteria</taxon>
        <taxon>Pseudomonadati</taxon>
        <taxon>Pseudomonadota</taxon>
        <taxon>Betaproteobacteria</taxon>
        <taxon>Burkholderiales</taxon>
        <taxon>Burkholderiaceae</taxon>
        <taxon>Burkholderia</taxon>
        <taxon>Burkholderia cepacia complex</taxon>
    </lineage>
</organism>
<proteinExistence type="predicted"/>
<protein>
    <submittedName>
        <fullName evidence="1">Uncharacterized protein</fullName>
    </submittedName>
</protein>
<evidence type="ECO:0000313" key="2">
    <source>
        <dbReference type="Proteomes" id="UP000056453"/>
    </source>
</evidence>
<evidence type="ECO:0000313" key="1">
    <source>
        <dbReference type="EMBL" id="KVP97954.1"/>
    </source>
</evidence>
<sequence>MAQRSNSRFFFISLFIAIGLAVASGFFVKGMFAGDTGGVDASTKACLAVMRTNGFNPTITDNELTITLATAMNVESLVYKSGVIIASCPAYTLKDYCAGAGCTKPGVSFTLKKKEL</sequence>
<dbReference type="AlphaFoldDB" id="A0AAW3MQW0"/>
<accession>A0AAW3MQW0</accession>
<reference evidence="1 2" key="1">
    <citation type="submission" date="2015-11" db="EMBL/GenBank/DDBJ databases">
        <title>Expanding the genomic diversity of Burkholderia species for the development of highly accurate diagnostics.</title>
        <authorList>
            <person name="Sahl J."/>
            <person name="Keim P."/>
            <person name="Wagner D."/>
        </authorList>
    </citation>
    <scope>NUCLEOTIDE SEQUENCE [LARGE SCALE GENOMIC DNA]</scope>
    <source>
        <strain evidence="1 2">MSMB1808WGS</strain>
    </source>
</reference>
<comment type="caution">
    <text evidence="1">The sequence shown here is derived from an EMBL/GenBank/DDBJ whole genome shotgun (WGS) entry which is preliminary data.</text>
</comment>
<keyword evidence="2" id="KW-1185">Reference proteome</keyword>
<dbReference type="EMBL" id="LPBJ01000047">
    <property type="protein sequence ID" value="KVP97954.1"/>
    <property type="molecule type" value="Genomic_DNA"/>
</dbReference>
<name>A0AAW3MQW0_9BURK</name>